<dbReference type="Ensembl" id="ENSOKIT00005064309.1">
    <property type="protein sequence ID" value="ENSOKIP00005060490.1"/>
    <property type="gene ID" value="ENSOKIG00005025969.1"/>
</dbReference>
<dbReference type="SUPFAM" id="SSF54160">
    <property type="entry name" value="Chromo domain-like"/>
    <property type="match status" value="1"/>
</dbReference>
<dbReference type="PROSITE" id="PS50013">
    <property type="entry name" value="CHROMO_2"/>
    <property type="match status" value="1"/>
</dbReference>
<protein>
    <recommendedName>
        <fullName evidence="3">Chromo domain-containing protein</fullName>
    </recommendedName>
</protein>
<comment type="subcellular location">
    <subcellularLocation>
        <location evidence="1">Nucleus</location>
    </subcellularLocation>
</comment>
<organism evidence="4 5">
    <name type="scientific">Oncorhynchus kisutch</name>
    <name type="common">Coho salmon</name>
    <name type="synonym">Salmo kisutch</name>
    <dbReference type="NCBI Taxonomy" id="8019"/>
    <lineage>
        <taxon>Eukaryota</taxon>
        <taxon>Metazoa</taxon>
        <taxon>Chordata</taxon>
        <taxon>Craniata</taxon>
        <taxon>Vertebrata</taxon>
        <taxon>Euteleostomi</taxon>
        <taxon>Actinopterygii</taxon>
        <taxon>Neopterygii</taxon>
        <taxon>Teleostei</taxon>
        <taxon>Protacanthopterygii</taxon>
        <taxon>Salmoniformes</taxon>
        <taxon>Salmonidae</taxon>
        <taxon>Salmoninae</taxon>
        <taxon>Oncorhynchus</taxon>
    </lineage>
</organism>
<sequence>RSCRTRSATPPLTSPCFSVYWGTSRFWHHGISVRPRLLRWTIGSDARRILGQLQQAALVFWRSEAPVFAPVDRVWLSTRNLPLGLPCGKLGLRFVGPFKVLRRVNKVCYRLQLPPDYHINPSFHVSLLRPVVVGHLQESEVREVHPRPLDIEGAPAYSVRSILDSRRWAGGLQYLVGWEGYGLEERCWVPGEDVLDPSMQGDCPAPRDRPAPSPQGRPQGRCRRAAGAVRQGGVLSRLPLKFLSLVGRRSTSPAF</sequence>
<dbReference type="PANTHER" id="PTHR46148">
    <property type="entry name" value="CHROMO DOMAIN-CONTAINING PROTEIN"/>
    <property type="match status" value="1"/>
</dbReference>
<feature type="region of interest" description="Disordered" evidence="2">
    <location>
        <begin position="198"/>
        <end position="228"/>
    </location>
</feature>
<proteinExistence type="predicted"/>
<dbReference type="Proteomes" id="UP000694557">
    <property type="component" value="Unassembled WGS sequence"/>
</dbReference>
<keyword evidence="5" id="KW-1185">Reference proteome</keyword>
<dbReference type="Gene3D" id="2.40.50.40">
    <property type="match status" value="1"/>
</dbReference>
<reference evidence="4" key="1">
    <citation type="submission" date="2025-08" db="UniProtKB">
        <authorList>
            <consortium name="Ensembl"/>
        </authorList>
    </citation>
    <scope>IDENTIFICATION</scope>
</reference>
<evidence type="ECO:0000313" key="5">
    <source>
        <dbReference type="Proteomes" id="UP000694557"/>
    </source>
</evidence>
<dbReference type="Pfam" id="PF00385">
    <property type="entry name" value="Chromo"/>
    <property type="match status" value="1"/>
</dbReference>
<dbReference type="InterPro" id="IPR000953">
    <property type="entry name" value="Chromo/chromo_shadow_dom"/>
</dbReference>
<evidence type="ECO:0000256" key="2">
    <source>
        <dbReference type="SAM" id="MobiDB-lite"/>
    </source>
</evidence>
<name>A0A8C7HRM5_ONCKI</name>
<dbReference type="GeneTree" id="ENSGT01060000248850"/>
<dbReference type="InterPro" id="IPR023780">
    <property type="entry name" value="Chromo_domain"/>
</dbReference>
<evidence type="ECO:0000259" key="3">
    <source>
        <dbReference type="PROSITE" id="PS50013"/>
    </source>
</evidence>
<accession>A0A8C7HRM5</accession>
<dbReference type="InterPro" id="IPR056924">
    <property type="entry name" value="SH3_Tf2-1"/>
</dbReference>
<dbReference type="PANTHER" id="PTHR46148:SF52">
    <property type="entry name" value="OS04G0603800 PROTEIN"/>
    <property type="match status" value="1"/>
</dbReference>
<dbReference type="GO" id="GO:0005634">
    <property type="term" value="C:nucleus"/>
    <property type="evidence" value="ECO:0007669"/>
    <property type="project" value="UniProtKB-SubCell"/>
</dbReference>
<evidence type="ECO:0000256" key="1">
    <source>
        <dbReference type="ARBA" id="ARBA00004123"/>
    </source>
</evidence>
<evidence type="ECO:0000313" key="4">
    <source>
        <dbReference type="Ensembl" id="ENSOKIP00005060490.1"/>
    </source>
</evidence>
<dbReference type="AlphaFoldDB" id="A0A8C7HRM5"/>
<dbReference type="Pfam" id="PF24626">
    <property type="entry name" value="SH3_Tf2-1"/>
    <property type="match status" value="1"/>
</dbReference>
<dbReference type="InterPro" id="IPR016197">
    <property type="entry name" value="Chromo-like_dom_sf"/>
</dbReference>
<feature type="domain" description="Chromo" evidence="3">
    <location>
        <begin position="157"/>
        <end position="199"/>
    </location>
</feature>
<reference evidence="4" key="2">
    <citation type="submission" date="2025-09" db="UniProtKB">
        <authorList>
            <consortium name="Ensembl"/>
        </authorList>
    </citation>
    <scope>IDENTIFICATION</scope>
</reference>